<reference evidence="1" key="1">
    <citation type="submission" date="2018-02" db="EMBL/GenBank/DDBJ databases">
        <title>Rhizophora mucronata_Transcriptome.</title>
        <authorList>
            <person name="Meera S.P."/>
            <person name="Sreeshan A."/>
            <person name="Augustine A."/>
        </authorList>
    </citation>
    <scope>NUCLEOTIDE SEQUENCE</scope>
    <source>
        <tissue evidence="1">Leaf</tissue>
    </source>
</reference>
<protein>
    <submittedName>
        <fullName evidence="1">EG2771</fullName>
    </submittedName>
</protein>
<organism evidence="1">
    <name type="scientific">Rhizophora mucronata</name>
    <name type="common">Asiatic mangrove</name>
    <dbReference type="NCBI Taxonomy" id="61149"/>
    <lineage>
        <taxon>Eukaryota</taxon>
        <taxon>Viridiplantae</taxon>
        <taxon>Streptophyta</taxon>
        <taxon>Embryophyta</taxon>
        <taxon>Tracheophyta</taxon>
        <taxon>Spermatophyta</taxon>
        <taxon>Magnoliopsida</taxon>
        <taxon>eudicotyledons</taxon>
        <taxon>Gunneridae</taxon>
        <taxon>Pentapetalae</taxon>
        <taxon>rosids</taxon>
        <taxon>fabids</taxon>
        <taxon>Malpighiales</taxon>
        <taxon>Rhizophoraceae</taxon>
        <taxon>Rhizophora</taxon>
    </lineage>
</organism>
<dbReference type="AlphaFoldDB" id="A0A2P2KA89"/>
<proteinExistence type="predicted"/>
<evidence type="ECO:0000313" key="1">
    <source>
        <dbReference type="EMBL" id="MBX02660.1"/>
    </source>
</evidence>
<sequence length="84" mass="9330">MLLHEAQLLLTLSNCLSNTNIMNKENTKTKRKKKISGFLDYRATRSSSSSKLKFNVCNLKPEPCMTSTKLDATPAACTVVCFIS</sequence>
<name>A0A2P2KA89_RHIMU</name>
<accession>A0A2P2KA89</accession>
<dbReference type="EMBL" id="GGEC01022176">
    <property type="protein sequence ID" value="MBX02660.1"/>
    <property type="molecule type" value="Transcribed_RNA"/>
</dbReference>